<keyword evidence="2" id="KW-0813">Transport</keyword>
<dbReference type="AlphaFoldDB" id="A0A3N2R9L1"/>
<reference evidence="9 10" key="1">
    <citation type="submission" date="2018-10" db="EMBL/GenBank/DDBJ databases">
        <title>Histidinibacterium lentulum gen. nov., sp. nov., a marine bacterium from the culture broth of Picochlorum sp. 122.</title>
        <authorList>
            <person name="Wang G."/>
        </authorList>
    </citation>
    <scope>NUCLEOTIDE SEQUENCE [LARGE SCALE GENOMIC DNA]</scope>
    <source>
        <strain evidence="9 10">B17</strain>
    </source>
</reference>
<keyword evidence="6" id="KW-0406">Ion transport</keyword>
<feature type="transmembrane region" description="Helical" evidence="8">
    <location>
        <begin position="195"/>
        <end position="216"/>
    </location>
</feature>
<evidence type="ECO:0000313" key="9">
    <source>
        <dbReference type="EMBL" id="ROU04169.1"/>
    </source>
</evidence>
<feature type="transmembrane region" description="Helical" evidence="8">
    <location>
        <begin position="44"/>
        <end position="65"/>
    </location>
</feature>
<evidence type="ECO:0000256" key="3">
    <source>
        <dbReference type="ARBA" id="ARBA00022475"/>
    </source>
</evidence>
<feature type="transmembrane region" description="Helical" evidence="8">
    <location>
        <begin position="358"/>
        <end position="379"/>
    </location>
</feature>
<gene>
    <name evidence="9" type="ORF">EAT49_01895</name>
</gene>
<accession>A0A3N2R9L1</accession>
<feature type="transmembrane region" description="Helical" evidence="8">
    <location>
        <begin position="418"/>
        <end position="441"/>
    </location>
</feature>
<evidence type="ECO:0000256" key="8">
    <source>
        <dbReference type="SAM" id="Phobius"/>
    </source>
</evidence>
<evidence type="ECO:0000256" key="2">
    <source>
        <dbReference type="ARBA" id="ARBA00022448"/>
    </source>
</evidence>
<comment type="subcellular location">
    <subcellularLocation>
        <location evidence="1">Cell membrane</location>
        <topology evidence="1">Multi-pass membrane protein</topology>
    </subcellularLocation>
</comment>
<keyword evidence="5 8" id="KW-1133">Transmembrane helix</keyword>
<feature type="transmembrane region" description="Helical" evidence="8">
    <location>
        <begin position="319"/>
        <end position="338"/>
    </location>
</feature>
<dbReference type="GO" id="GO:0005886">
    <property type="term" value="C:plasma membrane"/>
    <property type="evidence" value="ECO:0007669"/>
    <property type="project" value="UniProtKB-SubCell"/>
</dbReference>
<protein>
    <submittedName>
        <fullName evidence="9">TrkH family potassium uptake protein</fullName>
    </submittedName>
</protein>
<evidence type="ECO:0000256" key="4">
    <source>
        <dbReference type="ARBA" id="ARBA00022692"/>
    </source>
</evidence>
<dbReference type="GO" id="GO:0030001">
    <property type="term" value="P:metal ion transport"/>
    <property type="evidence" value="ECO:0007669"/>
    <property type="project" value="UniProtKB-ARBA"/>
</dbReference>
<feature type="transmembrane region" description="Helical" evidence="8">
    <location>
        <begin position="77"/>
        <end position="96"/>
    </location>
</feature>
<dbReference type="InterPro" id="IPR003445">
    <property type="entry name" value="Cat_transpt"/>
</dbReference>
<dbReference type="PANTHER" id="PTHR32024">
    <property type="entry name" value="TRK SYSTEM POTASSIUM UPTAKE PROTEIN TRKG-RELATED"/>
    <property type="match status" value="1"/>
</dbReference>
<dbReference type="EMBL" id="RDRB01000001">
    <property type="protein sequence ID" value="ROU04169.1"/>
    <property type="molecule type" value="Genomic_DNA"/>
</dbReference>
<keyword evidence="4 8" id="KW-0812">Transmembrane</keyword>
<evidence type="ECO:0000256" key="7">
    <source>
        <dbReference type="ARBA" id="ARBA00023136"/>
    </source>
</evidence>
<feature type="transmembrane region" description="Helical" evidence="8">
    <location>
        <begin position="139"/>
        <end position="164"/>
    </location>
</feature>
<keyword evidence="10" id="KW-1185">Reference proteome</keyword>
<dbReference type="RefSeq" id="WP_123640576.1">
    <property type="nucleotide sequence ID" value="NZ_ML119081.1"/>
</dbReference>
<proteinExistence type="predicted"/>
<sequence length="508" mass="53072">MRAPRSDRRRPRQPIFVLLMAMTALAMVVPGLNAQVTGDRAAMEVFLTSALLVGLTTGILGLALRGRVPDEGAPAQLMALLGAFTVLPLLMALPLWRLAPGASYFDAWFEMVSAFTTTGATLWDDPEDLSRPVHLWRAIVGWLGGLVLWLAAMAILAPLSLGGFEVRASLGRGRSAAGFSQVTRTAGPYERLDRFAAQLIPVYGGLTLVLALLLILSGQTPFVAICHAMSVMATSGISPVGGLAAGGGTLLAEVAVLGFLVFALTRLSYGLALPGESGSRFADDPELRMGLVVVAGTAAVLFLRHWFGGVDGTSAAAALQALWGDVFTAASYLVTLGFESRYWDSAMAWSGLGTPGLVLLGLAIFGGGIGTTAGGVKLLRVHALYKHGLREMERLVHPSSVGGAGPEARHIRRTGASIAWIFFMLFALSIAAFMLALSLAGLDFEQALVLTVAALTNCGPLAASGGAAPISYAGIGDGARAVLMVAMVVGRVELLAIIALLNPEAWRR</sequence>
<dbReference type="GO" id="GO:0008324">
    <property type="term" value="F:monoatomic cation transmembrane transporter activity"/>
    <property type="evidence" value="ECO:0007669"/>
    <property type="project" value="InterPro"/>
</dbReference>
<keyword evidence="3" id="KW-1003">Cell membrane</keyword>
<evidence type="ECO:0000313" key="10">
    <source>
        <dbReference type="Proteomes" id="UP000268016"/>
    </source>
</evidence>
<organism evidence="9 10">
    <name type="scientific">Histidinibacterium lentulum</name>
    <dbReference type="NCBI Taxonomy" id="2480588"/>
    <lineage>
        <taxon>Bacteria</taxon>
        <taxon>Pseudomonadati</taxon>
        <taxon>Pseudomonadota</taxon>
        <taxon>Alphaproteobacteria</taxon>
        <taxon>Rhodobacterales</taxon>
        <taxon>Paracoccaceae</taxon>
        <taxon>Histidinibacterium</taxon>
    </lineage>
</organism>
<comment type="caution">
    <text evidence="9">The sequence shown here is derived from an EMBL/GenBank/DDBJ whole genome shotgun (WGS) entry which is preliminary data.</text>
</comment>
<dbReference type="Pfam" id="PF02386">
    <property type="entry name" value="TrkH"/>
    <property type="match status" value="1"/>
</dbReference>
<evidence type="ECO:0000256" key="5">
    <source>
        <dbReference type="ARBA" id="ARBA00022989"/>
    </source>
</evidence>
<feature type="transmembrane region" description="Helical" evidence="8">
    <location>
        <begin position="250"/>
        <end position="269"/>
    </location>
</feature>
<feature type="transmembrane region" description="Helical" evidence="8">
    <location>
        <begin position="222"/>
        <end position="243"/>
    </location>
</feature>
<evidence type="ECO:0000256" key="1">
    <source>
        <dbReference type="ARBA" id="ARBA00004651"/>
    </source>
</evidence>
<evidence type="ECO:0000256" key="6">
    <source>
        <dbReference type="ARBA" id="ARBA00023065"/>
    </source>
</evidence>
<dbReference type="PANTHER" id="PTHR32024:SF3">
    <property type="entry name" value="TRK SYSTEM POTASSIUM UPTAKE PROTEIN"/>
    <property type="match status" value="1"/>
</dbReference>
<keyword evidence="7 8" id="KW-0472">Membrane</keyword>
<name>A0A3N2R9L1_9RHOB</name>
<dbReference type="Proteomes" id="UP000268016">
    <property type="component" value="Unassembled WGS sequence"/>
</dbReference>
<feature type="transmembrane region" description="Helical" evidence="8">
    <location>
        <begin position="482"/>
        <end position="501"/>
    </location>
</feature>
<feature type="transmembrane region" description="Helical" evidence="8">
    <location>
        <begin position="289"/>
        <end position="307"/>
    </location>
</feature>
<dbReference type="OrthoDB" id="7818483at2"/>